<evidence type="ECO:0000256" key="1">
    <source>
        <dbReference type="ARBA" id="ARBA00022527"/>
    </source>
</evidence>
<evidence type="ECO:0000256" key="2">
    <source>
        <dbReference type="ARBA" id="ARBA00022679"/>
    </source>
</evidence>
<proteinExistence type="predicted"/>
<dbReference type="RefSeq" id="WP_260349613.1">
    <property type="nucleotide sequence ID" value="NZ_NTHN02000030.1"/>
</dbReference>
<dbReference type="Gene3D" id="1.10.510.10">
    <property type="entry name" value="Transferase(Phosphotransferase) domain 1"/>
    <property type="match status" value="1"/>
</dbReference>
<dbReference type="PROSITE" id="PS00108">
    <property type="entry name" value="PROTEIN_KINASE_ST"/>
    <property type="match status" value="1"/>
</dbReference>
<evidence type="ECO:0000313" key="7">
    <source>
        <dbReference type="EMBL" id="MCT4371742.1"/>
    </source>
</evidence>
<keyword evidence="1 7" id="KW-0723">Serine/threonine-protein kinase</keyword>
<keyword evidence="4 7" id="KW-0418">Kinase</keyword>
<evidence type="ECO:0000256" key="3">
    <source>
        <dbReference type="ARBA" id="ARBA00022741"/>
    </source>
</evidence>
<accession>A0ABT2KQU3</accession>
<evidence type="ECO:0000313" key="8">
    <source>
        <dbReference type="Proteomes" id="UP000217448"/>
    </source>
</evidence>
<name>A0ABT2KQU3_9RHOB</name>
<comment type="caution">
    <text evidence="7">The sequence shown here is derived from an EMBL/GenBank/DDBJ whole genome shotgun (WGS) entry which is preliminary data.</text>
</comment>
<sequence>MLKPHNIAEVKFEAVKEIGQEGRNSTAYIVQDLQLDAQIVMKRIEKKSIASADEYFQEARTLYASSHQNVVPVIYACEDAEHVFIALPFFKNGSLKALMQERNLTVREIVRTSCQLLSGIHNIHSKGLIHFDIKPDNVLLSDRGEALLSDFGLAKQMHLGQAEQSRLYLPITAPEVVNGGGPYDLRFDIYQFGLVLYRMCCGEGCLRDQLGQLDPKNFLPHLAKVLADGTYPDKSTFPEHIPDRLRKVIVKCLSTDPNDRYGSALEVANALADVEDCLDWTYVVEAGERSWVRQEGETEKRFRIAGDGSTEFTATKNGTTRRKKSALQGLHDNSWNKKSIEGRRMKVVKNNPKTYRRRETAAPKSHKVISDAQKKKALSDFTNARISNGLYIELRPNLPSSKR</sequence>
<keyword evidence="2" id="KW-0808">Transferase</keyword>
<dbReference type="PANTHER" id="PTHR24345:SF0">
    <property type="entry name" value="CELL CYCLE SERINE_THREONINE-PROTEIN KINASE CDC5_MSD2"/>
    <property type="match status" value="1"/>
</dbReference>
<evidence type="ECO:0000256" key="4">
    <source>
        <dbReference type="ARBA" id="ARBA00022777"/>
    </source>
</evidence>
<dbReference type="PANTHER" id="PTHR24345">
    <property type="entry name" value="SERINE/THREONINE-PROTEIN KINASE PLK"/>
    <property type="match status" value="1"/>
</dbReference>
<evidence type="ECO:0000256" key="5">
    <source>
        <dbReference type="ARBA" id="ARBA00022840"/>
    </source>
</evidence>
<keyword evidence="8" id="KW-1185">Reference proteome</keyword>
<dbReference type="CDD" id="cd14014">
    <property type="entry name" value="STKc_PknB_like"/>
    <property type="match status" value="1"/>
</dbReference>
<dbReference type="InterPro" id="IPR000719">
    <property type="entry name" value="Prot_kinase_dom"/>
</dbReference>
<evidence type="ECO:0000259" key="6">
    <source>
        <dbReference type="PROSITE" id="PS50011"/>
    </source>
</evidence>
<dbReference type="InterPro" id="IPR008271">
    <property type="entry name" value="Ser/Thr_kinase_AS"/>
</dbReference>
<dbReference type="EMBL" id="NTHN02000030">
    <property type="protein sequence ID" value="MCT4371742.1"/>
    <property type="molecule type" value="Genomic_DNA"/>
</dbReference>
<feature type="domain" description="Protein kinase" evidence="6">
    <location>
        <begin position="12"/>
        <end position="272"/>
    </location>
</feature>
<dbReference type="Pfam" id="PF00069">
    <property type="entry name" value="Pkinase"/>
    <property type="match status" value="1"/>
</dbReference>
<reference evidence="8" key="1">
    <citation type="submission" date="2023-07" db="EMBL/GenBank/DDBJ databases">
        <title>Yangia mangrovi SAOS 153D genome.</title>
        <authorList>
            <person name="Verma A."/>
            <person name="Pal Y."/>
            <person name="Sundharam S."/>
            <person name="Bisht B."/>
            <person name="Srinivasan K."/>
        </authorList>
    </citation>
    <scope>NUCLEOTIDE SEQUENCE [LARGE SCALE GENOMIC DNA]</scope>
    <source>
        <strain evidence="8">SAOS 153D</strain>
    </source>
</reference>
<dbReference type="PROSITE" id="PS50011">
    <property type="entry name" value="PROTEIN_KINASE_DOM"/>
    <property type="match status" value="1"/>
</dbReference>
<dbReference type="Proteomes" id="UP000217448">
    <property type="component" value="Unassembled WGS sequence"/>
</dbReference>
<dbReference type="Gene3D" id="3.30.200.20">
    <property type="entry name" value="Phosphorylase Kinase, domain 1"/>
    <property type="match status" value="1"/>
</dbReference>
<organism evidence="7 8">
    <name type="scientific">Alloyangia mangrovi</name>
    <dbReference type="NCBI Taxonomy" id="1779329"/>
    <lineage>
        <taxon>Bacteria</taxon>
        <taxon>Pseudomonadati</taxon>
        <taxon>Pseudomonadota</taxon>
        <taxon>Alphaproteobacteria</taxon>
        <taxon>Rhodobacterales</taxon>
        <taxon>Roseobacteraceae</taxon>
        <taxon>Alloyangia</taxon>
    </lineage>
</organism>
<dbReference type="GO" id="GO:0004674">
    <property type="term" value="F:protein serine/threonine kinase activity"/>
    <property type="evidence" value="ECO:0007669"/>
    <property type="project" value="UniProtKB-KW"/>
</dbReference>
<keyword evidence="5" id="KW-0067">ATP-binding</keyword>
<dbReference type="SMART" id="SM00220">
    <property type="entry name" value="S_TKc"/>
    <property type="match status" value="1"/>
</dbReference>
<keyword evidence="3" id="KW-0547">Nucleotide-binding</keyword>
<dbReference type="SUPFAM" id="SSF56112">
    <property type="entry name" value="Protein kinase-like (PK-like)"/>
    <property type="match status" value="1"/>
</dbReference>
<protein>
    <submittedName>
        <fullName evidence="7">Serine/threonine protein kinase</fullName>
    </submittedName>
</protein>
<dbReference type="InterPro" id="IPR011009">
    <property type="entry name" value="Kinase-like_dom_sf"/>
</dbReference>
<gene>
    <name evidence="7" type="ORF">CLG85_016015</name>
</gene>